<proteinExistence type="predicted"/>
<keyword evidence="4" id="KW-0645">Protease</keyword>
<dbReference type="InterPro" id="IPR008969">
    <property type="entry name" value="CarboxyPept-like_regulatory"/>
</dbReference>
<dbReference type="Gene3D" id="2.60.40.1120">
    <property type="entry name" value="Carboxypeptidase-like, regulatory domain"/>
    <property type="match status" value="1"/>
</dbReference>
<keyword evidence="4" id="KW-0121">Carboxypeptidase</keyword>
<comment type="caution">
    <text evidence="4">The sequence shown here is derived from an EMBL/GenBank/DDBJ whole genome shotgun (WGS) entry which is preliminary data.</text>
</comment>
<protein>
    <submittedName>
        <fullName evidence="4">Carboxypeptidase-like protein</fullName>
    </submittedName>
</protein>
<dbReference type="GO" id="GO:0004180">
    <property type="term" value="F:carboxypeptidase activity"/>
    <property type="evidence" value="ECO:0007669"/>
    <property type="project" value="UniProtKB-KW"/>
</dbReference>
<evidence type="ECO:0000256" key="1">
    <source>
        <dbReference type="SAM" id="MobiDB-lite"/>
    </source>
</evidence>
<dbReference type="AlphaFoldDB" id="A0A562V2F0"/>
<dbReference type="SUPFAM" id="SSF49464">
    <property type="entry name" value="Carboxypeptidase regulatory domain-like"/>
    <property type="match status" value="1"/>
</dbReference>
<feature type="signal peptide" evidence="3">
    <location>
        <begin position="1"/>
        <end position="39"/>
    </location>
</feature>
<feature type="compositionally biased region" description="Polar residues" evidence="1">
    <location>
        <begin position="651"/>
        <end position="663"/>
    </location>
</feature>
<name>A0A562V2F0_9ACTN</name>
<feature type="transmembrane region" description="Helical" evidence="2">
    <location>
        <begin position="285"/>
        <end position="308"/>
    </location>
</feature>
<evidence type="ECO:0000313" key="4">
    <source>
        <dbReference type="EMBL" id="TWJ12013.1"/>
    </source>
</evidence>
<evidence type="ECO:0000256" key="3">
    <source>
        <dbReference type="SAM" id="SignalP"/>
    </source>
</evidence>
<evidence type="ECO:0000256" key="2">
    <source>
        <dbReference type="SAM" id="Phobius"/>
    </source>
</evidence>
<feature type="compositionally biased region" description="Low complexity" evidence="1">
    <location>
        <begin position="264"/>
        <end position="273"/>
    </location>
</feature>
<dbReference type="Proteomes" id="UP000321617">
    <property type="component" value="Unassembled WGS sequence"/>
</dbReference>
<sequence length="663" mass="66836">MNTTTQHRARPRRWLRVAAVTLAGLVAAVAPVTAVPAHADPVGIQVTISPNPAQAKVGQSGTSVTITLTNTSNDKPSDNVQAQVGLTGVEQHADFTVNQGSCQSVQGNSVSCGALQPRAAISFTVDVVARSNSTLAPDQTANGTLSVSISPPNSGNGSGTVTIIGAAQTAPSISGKVVDIESGDPVEGVKVTAVDSKGASFEATTDSGGMFTINQQIAAGEVKLTYTKEGFETREETKTAVAGLALNADARLTTAASDEESPAEESPSPTPEEVAAEEDGGFGTLMWVLIILGALLVIGGIVAIVMLVRKGKRDDDDDDLPPLPDVPSVHRPTATQTGRLGVYDAAPRRPGMDAPTMIHSGPLVNDDDLARYGQEPGSGFGPSYDDRATRQMDPGGADATRMYPTSGAGQSGHPTSGPGAGYPTSGPGVGYPTSGPGAGYPTSGAGQGADATRMYPTSGAGQSGHPTSGPGAGYPTSGPGAGYPTSGAGQGGYPTSARPAVPGATAVTPRPPHSRAAGVRRRVISVMTAVGAAGTTSRPRTAARRRARAARTTTGVASAPGTTVRKTKGRKATGVTGVRTSGDAAGTTASPGNAGTVTRVTTTARSPGDAPTGVSSGGNESLDSGPRWHGSFRCGLCRFAGRRRRPRPQATAVSGTPATRQNR</sequence>
<feature type="region of interest" description="Disordered" evidence="1">
    <location>
        <begin position="312"/>
        <end position="517"/>
    </location>
</feature>
<keyword evidence="2" id="KW-0472">Membrane</keyword>
<feature type="compositionally biased region" description="Low complexity" evidence="1">
    <location>
        <begin position="592"/>
        <end position="605"/>
    </location>
</feature>
<keyword evidence="4" id="KW-0378">Hydrolase</keyword>
<keyword evidence="3" id="KW-0732">Signal</keyword>
<gene>
    <name evidence="4" type="ORF">LX16_2758</name>
</gene>
<keyword evidence="5" id="KW-1185">Reference proteome</keyword>
<feature type="region of interest" description="Disordered" evidence="1">
    <location>
        <begin position="532"/>
        <end position="663"/>
    </location>
</feature>
<feature type="compositionally biased region" description="Polar residues" evidence="1">
    <location>
        <begin position="613"/>
        <end position="622"/>
    </location>
</feature>
<feature type="compositionally biased region" description="Low complexity" evidence="1">
    <location>
        <begin position="550"/>
        <end position="559"/>
    </location>
</feature>
<dbReference type="EMBL" id="VLLL01000006">
    <property type="protein sequence ID" value="TWJ12013.1"/>
    <property type="molecule type" value="Genomic_DNA"/>
</dbReference>
<dbReference type="Pfam" id="PF13715">
    <property type="entry name" value="CarbopepD_reg_2"/>
    <property type="match status" value="1"/>
</dbReference>
<feature type="region of interest" description="Disordered" evidence="1">
    <location>
        <begin position="253"/>
        <end position="276"/>
    </location>
</feature>
<keyword evidence="2" id="KW-0812">Transmembrane</keyword>
<feature type="chain" id="PRO_5021856989" evidence="3">
    <location>
        <begin position="40"/>
        <end position="663"/>
    </location>
</feature>
<organism evidence="4 5">
    <name type="scientific">Stackebrandtia albiflava</name>
    <dbReference type="NCBI Taxonomy" id="406432"/>
    <lineage>
        <taxon>Bacteria</taxon>
        <taxon>Bacillati</taxon>
        <taxon>Actinomycetota</taxon>
        <taxon>Actinomycetes</taxon>
        <taxon>Glycomycetales</taxon>
        <taxon>Glycomycetaceae</taxon>
        <taxon>Stackebrandtia</taxon>
    </lineage>
</organism>
<reference evidence="4 5" key="1">
    <citation type="journal article" date="2013" name="Stand. Genomic Sci.">
        <title>Genomic Encyclopedia of Type Strains, Phase I: The one thousand microbial genomes (KMG-I) project.</title>
        <authorList>
            <person name="Kyrpides N.C."/>
            <person name="Woyke T."/>
            <person name="Eisen J.A."/>
            <person name="Garrity G."/>
            <person name="Lilburn T.G."/>
            <person name="Beck B.J."/>
            <person name="Whitman W.B."/>
            <person name="Hugenholtz P."/>
            <person name="Klenk H.P."/>
        </authorList>
    </citation>
    <scope>NUCLEOTIDE SEQUENCE [LARGE SCALE GENOMIC DNA]</scope>
    <source>
        <strain evidence="4 5">DSM 45044</strain>
    </source>
</reference>
<dbReference type="RefSeq" id="WP_147138797.1">
    <property type="nucleotide sequence ID" value="NZ_VLLL01000006.1"/>
</dbReference>
<keyword evidence="2" id="KW-1133">Transmembrane helix</keyword>
<dbReference type="OrthoDB" id="5188838at2"/>
<accession>A0A562V2F0</accession>
<evidence type="ECO:0000313" key="5">
    <source>
        <dbReference type="Proteomes" id="UP000321617"/>
    </source>
</evidence>